<accession>A0A146A4D9</accession>
<keyword evidence="1" id="KW-0472">Membrane</keyword>
<dbReference type="KEGG" id="btrm:SAMEA390648703861"/>
<proteinExistence type="predicted"/>
<dbReference type="GeneID" id="56588908"/>
<evidence type="ECO:0000256" key="1">
    <source>
        <dbReference type="SAM" id="Phobius"/>
    </source>
</evidence>
<dbReference type="AlphaFoldDB" id="A0A146A4D9"/>
<keyword evidence="1" id="KW-1133">Transmembrane helix</keyword>
<dbReference type="Proteomes" id="UP000076825">
    <property type="component" value="Chromosome 1"/>
</dbReference>
<feature type="transmembrane region" description="Helical" evidence="1">
    <location>
        <begin position="12"/>
        <end position="29"/>
    </location>
</feature>
<name>A0A146A4D9_9BORD</name>
<dbReference type="STRING" id="123899.SAMEA3906487_03861"/>
<reference evidence="2 3" key="1">
    <citation type="submission" date="2016-04" db="EMBL/GenBank/DDBJ databases">
        <authorList>
            <consortium name="Pathogen Informatics"/>
        </authorList>
    </citation>
    <scope>NUCLEOTIDE SEQUENCE [LARGE SCALE GENOMIC DNA]</scope>
    <source>
        <strain evidence="2 3">H044680328</strain>
    </source>
</reference>
<dbReference type="PATRIC" id="fig|123899.6.peg.3861"/>
<organism evidence="2 3">
    <name type="scientific">Bordetella trematum</name>
    <dbReference type="NCBI Taxonomy" id="123899"/>
    <lineage>
        <taxon>Bacteria</taxon>
        <taxon>Pseudomonadati</taxon>
        <taxon>Pseudomonadota</taxon>
        <taxon>Betaproteobacteria</taxon>
        <taxon>Burkholderiales</taxon>
        <taxon>Alcaligenaceae</taxon>
        <taxon>Bordetella</taxon>
    </lineage>
</organism>
<dbReference type="OrthoDB" id="8667265at2"/>
<evidence type="ECO:0000313" key="2">
    <source>
        <dbReference type="EMBL" id="SAI73821.1"/>
    </source>
</evidence>
<protein>
    <submittedName>
        <fullName evidence="2">Uncharacterized protein</fullName>
    </submittedName>
</protein>
<keyword evidence="3" id="KW-1185">Reference proteome</keyword>
<dbReference type="EMBL" id="LT546645">
    <property type="protein sequence ID" value="SAI73821.1"/>
    <property type="molecule type" value="Genomic_DNA"/>
</dbReference>
<dbReference type="RefSeq" id="WP_063492400.1">
    <property type="nucleotide sequence ID" value="NZ_CP016340.1"/>
</dbReference>
<keyword evidence="1" id="KW-0812">Transmembrane</keyword>
<sequence length="88" mass="9638">MLALIERFKGYLVAIGAALALTLGAYLRGRSAGKGAERVRRAEQINEQASQAHKEVRDVQLETARMGDDAVADELERDWVRGTGAGRR</sequence>
<gene>
    <name evidence="2" type="ORF">SAMEA3906487_03861</name>
</gene>
<evidence type="ECO:0000313" key="3">
    <source>
        <dbReference type="Proteomes" id="UP000076825"/>
    </source>
</evidence>